<dbReference type="Proteomes" id="UP000000663">
    <property type="component" value="Chromosome"/>
</dbReference>
<keyword evidence="1" id="KW-0812">Transmembrane</keyword>
<dbReference type="AlphaFoldDB" id="Q0W7H7"/>
<feature type="transmembrane region" description="Helical" evidence="1">
    <location>
        <begin position="234"/>
        <end position="255"/>
    </location>
</feature>
<sequence>MKTEFIKNYVSTVASFNRNVRLLLLRTIAMGLYAGIHGLIFNFYILEMGYKTDFLGLLLSISLMASSAMSIPAGVLCDRFDRRKLLIISSVLAMAATLPVFLLRDPAVMLLFSAAGGIFGSVSAVCLTPILSDNCDRNGTVHVFSANASLGWIASVIGCALGGVLPGLMIAHLPIGRSGYQLTLLASMTLLAISCMFALLLKKGRTCADPSPITKPHKPKFRFSLKDLRPSPTVLKFTLTSVTFGVASGMIVPYFNVYFMKVLHMDVFQIGVISAAAGAFMLVGFIITPYLTAHIGKVRSAVFTKLISAPFVVLMAFTKDFVIAAGAYVVYMFLINMAGPATTSFQMEQIKKHEQGFAVGLMSTGSCLAVSASSFISGLLISHGNYTVPFILTCAGYIATAVLLYHYFKDVEAVPLLRPLAKAIAD</sequence>
<evidence type="ECO:0000256" key="1">
    <source>
        <dbReference type="SAM" id="Phobius"/>
    </source>
</evidence>
<evidence type="ECO:0000259" key="2">
    <source>
        <dbReference type="PROSITE" id="PS50850"/>
    </source>
</evidence>
<feature type="domain" description="Major facilitator superfamily (MFS) profile" evidence="2">
    <location>
        <begin position="19"/>
        <end position="412"/>
    </location>
</feature>
<dbReference type="InterPro" id="IPR011701">
    <property type="entry name" value="MFS"/>
</dbReference>
<feature type="transmembrane region" description="Helical" evidence="1">
    <location>
        <begin position="152"/>
        <end position="173"/>
    </location>
</feature>
<dbReference type="InterPro" id="IPR036259">
    <property type="entry name" value="MFS_trans_sf"/>
</dbReference>
<keyword evidence="4" id="KW-1185">Reference proteome</keyword>
<dbReference type="PANTHER" id="PTHR23520:SF5">
    <property type="entry name" value="TRANSPORTER, PUTATIVE (AFU_ORTHOLOGUE AFUA_3G04000)-RELATED"/>
    <property type="match status" value="1"/>
</dbReference>
<dbReference type="InterPro" id="IPR020846">
    <property type="entry name" value="MFS_dom"/>
</dbReference>
<dbReference type="Gene3D" id="1.20.1250.20">
    <property type="entry name" value="MFS general substrate transporter like domains"/>
    <property type="match status" value="1"/>
</dbReference>
<dbReference type="GeneID" id="5143193"/>
<feature type="transmembrane region" description="Helical" evidence="1">
    <location>
        <begin position="267"/>
        <end position="291"/>
    </location>
</feature>
<dbReference type="STRING" id="351160.RCIX179"/>
<evidence type="ECO:0000313" key="4">
    <source>
        <dbReference type="Proteomes" id="UP000000663"/>
    </source>
</evidence>
<dbReference type="PROSITE" id="PS50850">
    <property type="entry name" value="MFS"/>
    <property type="match status" value="1"/>
</dbReference>
<dbReference type="RefSeq" id="WP_012036832.1">
    <property type="nucleotide sequence ID" value="NC_009464.1"/>
</dbReference>
<feature type="transmembrane region" description="Helical" evidence="1">
    <location>
        <begin position="57"/>
        <end position="78"/>
    </location>
</feature>
<dbReference type="eggNOG" id="arCOG00132">
    <property type="taxonomic scope" value="Archaea"/>
</dbReference>
<feature type="transmembrane region" description="Helical" evidence="1">
    <location>
        <begin position="357"/>
        <end position="381"/>
    </location>
</feature>
<keyword evidence="1" id="KW-1133">Transmembrane helix</keyword>
<dbReference type="KEGG" id="rci:RCIX179"/>
<evidence type="ECO:0000313" key="3">
    <source>
        <dbReference type="EMBL" id="CAJ35666.1"/>
    </source>
</evidence>
<feature type="transmembrane region" description="Helical" evidence="1">
    <location>
        <begin position="109"/>
        <end position="131"/>
    </location>
</feature>
<gene>
    <name evidence="3" type="ORF">RCIX179</name>
</gene>
<keyword evidence="1" id="KW-0472">Membrane</keyword>
<name>Q0W7H7_METAR</name>
<dbReference type="GO" id="GO:0022857">
    <property type="term" value="F:transmembrane transporter activity"/>
    <property type="evidence" value="ECO:0007669"/>
    <property type="project" value="InterPro"/>
</dbReference>
<feature type="transmembrane region" description="Helical" evidence="1">
    <location>
        <begin position="323"/>
        <end position="345"/>
    </location>
</feature>
<accession>Q0W7H7</accession>
<proteinExistence type="predicted"/>
<protein>
    <submittedName>
        <fullName evidence="3">Permease (Major facilitator superfamily)</fullName>
    </submittedName>
</protein>
<dbReference type="SUPFAM" id="SSF103473">
    <property type="entry name" value="MFS general substrate transporter"/>
    <property type="match status" value="1"/>
</dbReference>
<feature type="transmembrane region" description="Helical" evidence="1">
    <location>
        <begin position="298"/>
        <end position="317"/>
    </location>
</feature>
<dbReference type="Pfam" id="PF07690">
    <property type="entry name" value="MFS_1"/>
    <property type="match status" value="1"/>
</dbReference>
<feature type="transmembrane region" description="Helical" evidence="1">
    <location>
        <begin position="23"/>
        <end position="45"/>
    </location>
</feature>
<reference evidence="3 4" key="1">
    <citation type="journal article" date="2006" name="Science">
        <title>Genome of rice cluster I archaea -- the key methane producers in the rice rhizosphere.</title>
        <authorList>
            <person name="Erkel C."/>
            <person name="Kube M."/>
            <person name="Reinhardt R."/>
            <person name="Liesack W."/>
        </authorList>
    </citation>
    <scope>NUCLEOTIDE SEQUENCE [LARGE SCALE GENOMIC DNA]</scope>
    <source>
        <strain evidence="4">DSM 22066 / NBRC 105507 / MRE50</strain>
    </source>
</reference>
<feature type="transmembrane region" description="Helical" evidence="1">
    <location>
        <begin position="387"/>
        <end position="408"/>
    </location>
</feature>
<dbReference type="PANTHER" id="PTHR23520">
    <property type="entry name" value="TRANSPORTER, PUTATIVE (AFU_ORTHOLOGUE AFUA_3G04000)-RELATED"/>
    <property type="match status" value="1"/>
</dbReference>
<feature type="transmembrane region" description="Helical" evidence="1">
    <location>
        <begin position="179"/>
        <end position="201"/>
    </location>
</feature>
<dbReference type="EMBL" id="AM114193">
    <property type="protein sequence ID" value="CAJ35666.1"/>
    <property type="molecule type" value="Genomic_DNA"/>
</dbReference>
<feature type="transmembrane region" description="Helical" evidence="1">
    <location>
        <begin position="85"/>
        <end position="103"/>
    </location>
</feature>
<organism evidence="3 4">
    <name type="scientific">Methanocella arvoryzae (strain DSM 22066 / NBRC 105507 / MRE50)</name>
    <dbReference type="NCBI Taxonomy" id="351160"/>
    <lineage>
        <taxon>Archaea</taxon>
        <taxon>Methanobacteriati</taxon>
        <taxon>Methanobacteriota</taxon>
        <taxon>Stenosarchaea group</taxon>
        <taxon>Methanomicrobia</taxon>
        <taxon>Methanocellales</taxon>
        <taxon>Methanocellaceae</taxon>
        <taxon>Methanocella</taxon>
    </lineage>
</organism>